<dbReference type="EMBL" id="SIDB01000008">
    <property type="protein sequence ID" value="KAI3429641.1"/>
    <property type="molecule type" value="Genomic_DNA"/>
</dbReference>
<feature type="compositionally biased region" description="Polar residues" evidence="1">
    <location>
        <begin position="48"/>
        <end position="57"/>
    </location>
</feature>
<dbReference type="OrthoDB" id="5988651at2759"/>
<name>A0A9D4TME4_CHLVU</name>
<dbReference type="Proteomes" id="UP001055712">
    <property type="component" value="Unassembled WGS sequence"/>
</dbReference>
<proteinExistence type="predicted"/>
<accession>A0A9D4TME4</accession>
<sequence length="99" mass="9559">MLQCAPLCVRPGRVSLVVVAKGGKGGGGGGAKGGGGKGGGGGGGKHTPMTQTDASRIQSAEARANDGIVEKGSFASRAQASLSFVIFQLDSSIVAAAES</sequence>
<feature type="domain" description="SMP" evidence="2">
    <location>
        <begin position="46"/>
        <end position="80"/>
    </location>
</feature>
<protein>
    <recommendedName>
        <fullName evidence="2">SMP domain-containing protein</fullName>
    </recommendedName>
</protein>
<evidence type="ECO:0000259" key="2">
    <source>
        <dbReference type="Pfam" id="PF04927"/>
    </source>
</evidence>
<feature type="region of interest" description="Disordered" evidence="1">
    <location>
        <begin position="22"/>
        <end position="57"/>
    </location>
</feature>
<evidence type="ECO:0000256" key="1">
    <source>
        <dbReference type="SAM" id="MobiDB-lite"/>
    </source>
</evidence>
<dbReference type="AlphaFoldDB" id="A0A9D4TME4"/>
<gene>
    <name evidence="3" type="ORF">D9Q98_005727</name>
</gene>
<keyword evidence="4" id="KW-1185">Reference proteome</keyword>
<comment type="caution">
    <text evidence="3">The sequence shown here is derived from an EMBL/GenBank/DDBJ whole genome shotgun (WGS) entry which is preliminary data.</text>
</comment>
<dbReference type="Pfam" id="PF04927">
    <property type="entry name" value="SMP"/>
    <property type="match status" value="1"/>
</dbReference>
<reference evidence="3" key="1">
    <citation type="journal article" date="2019" name="Plant J.">
        <title>Chlorella vulgaris genome assembly and annotation reveals the molecular basis for metabolic acclimation to high light conditions.</title>
        <authorList>
            <person name="Cecchin M."/>
            <person name="Marcolungo L."/>
            <person name="Rossato M."/>
            <person name="Girolomoni L."/>
            <person name="Cosentino E."/>
            <person name="Cuine S."/>
            <person name="Li-Beisson Y."/>
            <person name="Delledonne M."/>
            <person name="Ballottari M."/>
        </authorList>
    </citation>
    <scope>NUCLEOTIDE SEQUENCE</scope>
    <source>
        <strain evidence="3">211/11P</strain>
    </source>
</reference>
<dbReference type="InterPro" id="IPR007011">
    <property type="entry name" value="LEA_SMP_dom"/>
</dbReference>
<feature type="compositionally biased region" description="Gly residues" evidence="1">
    <location>
        <begin position="22"/>
        <end position="45"/>
    </location>
</feature>
<evidence type="ECO:0000313" key="4">
    <source>
        <dbReference type="Proteomes" id="UP001055712"/>
    </source>
</evidence>
<evidence type="ECO:0000313" key="3">
    <source>
        <dbReference type="EMBL" id="KAI3429641.1"/>
    </source>
</evidence>
<organism evidence="3 4">
    <name type="scientific">Chlorella vulgaris</name>
    <name type="common">Green alga</name>
    <dbReference type="NCBI Taxonomy" id="3077"/>
    <lineage>
        <taxon>Eukaryota</taxon>
        <taxon>Viridiplantae</taxon>
        <taxon>Chlorophyta</taxon>
        <taxon>core chlorophytes</taxon>
        <taxon>Trebouxiophyceae</taxon>
        <taxon>Chlorellales</taxon>
        <taxon>Chlorellaceae</taxon>
        <taxon>Chlorella clade</taxon>
        <taxon>Chlorella</taxon>
    </lineage>
</organism>
<reference evidence="3" key="2">
    <citation type="submission" date="2020-11" db="EMBL/GenBank/DDBJ databases">
        <authorList>
            <person name="Cecchin M."/>
            <person name="Marcolungo L."/>
            <person name="Rossato M."/>
            <person name="Girolomoni L."/>
            <person name="Cosentino E."/>
            <person name="Cuine S."/>
            <person name="Li-Beisson Y."/>
            <person name="Delledonne M."/>
            <person name="Ballottari M."/>
        </authorList>
    </citation>
    <scope>NUCLEOTIDE SEQUENCE</scope>
    <source>
        <strain evidence="3">211/11P</strain>
        <tissue evidence="3">Whole cell</tissue>
    </source>
</reference>